<accession>A0A1I0A812</accession>
<dbReference type="RefSeq" id="WP_074647815.1">
    <property type="nucleotide sequence ID" value="NZ_FOIL01000001.1"/>
</dbReference>
<evidence type="ECO:0000313" key="1">
    <source>
        <dbReference type="EMBL" id="SES90278.1"/>
    </source>
</evidence>
<dbReference type="STRING" id="1526.SAMN02910262_00082"/>
<protein>
    <recommendedName>
        <fullName evidence="3">DUF2992 family protein</fullName>
    </recommendedName>
</protein>
<dbReference type="EMBL" id="FOIL01000001">
    <property type="protein sequence ID" value="SES90278.1"/>
    <property type="molecule type" value="Genomic_DNA"/>
</dbReference>
<keyword evidence="2" id="KW-1185">Reference proteome</keyword>
<dbReference type="OrthoDB" id="4570726at2"/>
<sequence length="138" mass="16301">MDKCSERLTVFFEEPFWVGIFELEQEGHLSACKVTFGAEPKDWEIRDFILREYDHLSFSPAVAAAAKEKTVNPKRRQREAHRHLETYGIGTKAQQALKMQQEQNKLDRRAKCKTQKLAEQERLFDLKQQKKRAKHRGR</sequence>
<proteinExistence type="predicted"/>
<dbReference type="Pfam" id="PF11208">
    <property type="entry name" value="DUF2992"/>
    <property type="match status" value="1"/>
</dbReference>
<name>A0A1I0A812_9FIRM</name>
<evidence type="ECO:0008006" key="3">
    <source>
        <dbReference type="Google" id="ProtNLM"/>
    </source>
</evidence>
<dbReference type="AlphaFoldDB" id="A0A1I0A812"/>
<reference evidence="2" key="1">
    <citation type="submission" date="2016-10" db="EMBL/GenBank/DDBJ databases">
        <authorList>
            <person name="Varghese N."/>
            <person name="Submissions S."/>
        </authorList>
    </citation>
    <scope>NUCLEOTIDE SEQUENCE [LARGE SCALE GENOMIC DNA]</scope>
    <source>
        <strain evidence="2">KH1P1</strain>
    </source>
</reference>
<dbReference type="Proteomes" id="UP000199820">
    <property type="component" value="Unassembled WGS sequence"/>
</dbReference>
<gene>
    <name evidence="1" type="ORF">SAMN04487771_1001122</name>
</gene>
<dbReference type="InterPro" id="IPR016787">
    <property type="entry name" value="UCP021328"/>
</dbReference>
<organism evidence="1 2">
    <name type="scientific">[Clostridium] aminophilum</name>
    <dbReference type="NCBI Taxonomy" id="1526"/>
    <lineage>
        <taxon>Bacteria</taxon>
        <taxon>Bacillati</taxon>
        <taxon>Bacillota</taxon>
        <taxon>Clostridia</taxon>
        <taxon>Lachnospirales</taxon>
        <taxon>Lachnospiraceae</taxon>
    </lineage>
</organism>
<evidence type="ECO:0000313" key="2">
    <source>
        <dbReference type="Proteomes" id="UP000199820"/>
    </source>
</evidence>
<dbReference type="PIRSF" id="PIRSF021328">
    <property type="entry name" value="UCP021328"/>
    <property type="match status" value="1"/>
</dbReference>